<evidence type="ECO:0000313" key="3">
    <source>
        <dbReference type="Proteomes" id="UP000610373"/>
    </source>
</evidence>
<dbReference type="EMBL" id="CAJHIO010000002">
    <property type="protein sequence ID" value="CAD6491116.1"/>
    <property type="molecule type" value="Genomic_DNA"/>
</dbReference>
<comment type="caution">
    <text evidence="2">The sequence shown here is derived from an EMBL/GenBank/DDBJ whole genome shotgun (WGS) entry which is preliminary data.</text>
</comment>
<dbReference type="Gene3D" id="3.30.1120.10">
    <property type="match status" value="1"/>
</dbReference>
<dbReference type="Proteomes" id="UP000610373">
    <property type="component" value="Unassembled WGS sequence"/>
</dbReference>
<evidence type="ECO:0000313" key="2">
    <source>
        <dbReference type="EMBL" id="CAD6491116.1"/>
    </source>
</evidence>
<keyword evidence="2" id="KW-0413">Isomerase</keyword>
<organism evidence="2 3">
    <name type="scientific">Candidatus Argoarchaeum ethanivorans</name>
    <dbReference type="NCBI Taxonomy" id="2608793"/>
    <lineage>
        <taxon>Archaea</taxon>
        <taxon>Methanobacteriati</taxon>
        <taxon>Methanobacteriota</taxon>
        <taxon>Stenosarchaea group</taxon>
        <taxon>Methanomicrobia</taxon>
        <taxon>Methanosarcinales</taxon>
        <taxon>Methanosarcinales incertae sedis</taxon>
        <taxon>GOM Arc I cluster</taxon>
        <taxon>Candidatus Argoarchaeum</taxon>
    </lineage>
</organism>
<name>A0A811T1P2_9EURY</name>
<accession>A0A811T1P2</accession>
<dbReference type="EC" id="5.4.2.12" evidence="2"/>
<feature type="domain" description="Sulfatase N-terminal" evidence="1">
    <location>
        <begin position="4"/>
        <end position="347"/>
    </location>
</feature>
<reference evidence="2" key="1">
    <citation type="submission" date="2020-10" db="EMBL/GenBank/DDBJ databases">
        <authorList>
            <person name="Hahn C.J."/>
            <person name="Laso-Perez R."/>
            <person name="Vulcano F."/>
            <person name="Vaziourakis K.-M."/>
            <person name="Stokke R."/>
            <person name="Steen I.H."/>
            <person name="Teske A."/>
            <person name="Boetius A."/>
            <person name="Liebeke M."/>
            <person name="Amann R."/>
            <person name="Knittel K."/>
        </authorList>
    </citation>
    <scope>NUCLEOTIDE SEQUENCE</scope>
    <source>
        <strain evidence="2">Gfbio:e3339647-f889-4370-9287-4fb5cb688e4c:AG392O15_GoMArc1</strain>
    </source>
</reference>
<dbReference type="SUPFAM" id="SSF53649">
    <property type="entry name" value="Alkaline phosphatase-like"/>
    <property type="match status" value="1"/>
</dbReference>
<protein>
    <submittedName>
        <fullName evidence="2">2,3-bisphosphoglycerate-independent phosphoglycerate mutase</fullName>
        <ecNumber evidence="2">5.4.2.12</ecNumber>
    </submittedName>
</protein>
<dbReference type="Pfam" id="PF00884">
    <property type="entry name" value="Sulfatase"/>
    <property type="match status" value="1"/>
</dbReference>
<proteinExistence type="predicted"/>
<dbReference type="AlphaFoldDB" id="A0A811T1P2"/>
<dbReference type="PANTHER" id="PTHR43751">
    <property type="entry name" value="SULFATASE"/>
    <property type="match status" value="1"/>
</dbReference>
<dbReference type="InterPro" id="IPR000917">
    <property type="entry name" value="Sulfatase_N"/>
</dbReference>
<dbReference type="GO" id="GO:0004619">
    <property type="term" value="F:phosphoglycerate mutase activity"/>
    <property type="evidence" value="ECO:0007669"/>
    <property type="project" value="UniProtKB-EC"/>
</dbReference>
<dbReference type="PANTHER" id="PTHR43751:SF3">
    <property type="entry name" value="SULFATASE N-TERMINAL DOMAIN-CONTAINING PROTEIN"/>
    <property type="match status" value="1"/>
</dbReference>
<dbReference type="CDD" id="cd16148">
    <property type="entry name" value="sulfatase_like"/>
    <property type="match status" value="1"/>
</dbReference>
<sequence>MKPKNIILITIDALRADHLGCYGYERDTTPNMDRLANDGILFKKAIANASYTTASITALQTSTYPLIPKEDYVHPSKRIAIAEILNKKGISTIGVHSNPWFSVYNYGKGFSKFVDPMGLTNAQKEVQKGFLDKIKKQSINYIGEDSLAFQMIKKVYNTLIRNKMIPPYAKAEEINNTVISYLKDSSDGFYLWIHYMDVHEPYIPEKFYFGQEVDNREIKRFMDKIMQNQGNVSSEERKILIDLYDNEIRYVDDKIGELLENLESLCDFDKTVLLITADHGQKLGERGYHGHGGANTPVSFFEELIHVPLIIWSKSKDALMDISESGEFERQVGLIDIAPTILDILGIPKPKAFMGESLLRNPLEKPIISQGIQCADPNMIEYLKGGIKIQSYRTNRYKLIYREDRMELYDLKDDPMELRDISMEQKEIAEKLKEELFNTLKSLEVTKRETGKTNIKKRITELRTQNKI</sequence>
<gene>
    <name evidence="2" type="primary">gpmI_1</name>
    <name evidence="2" type="ORF">CHKLHMKO_00067</name>
</gene>
<dbReference type="Gene3D" id="3.40.720.10">
    <property type="entry name" value="Alkaline Phosphatase, subunit A"/>
    <property type="match status" value="1"/>
</dbReference>
<evidence type="ECO:0000259" key="1">
    <source>
        <dbReference type="Pfam" id="PF00884"/>
    </source>
</evidence>
<dbReference type="InterPro" id="IPR052701">
    <property type="entry name" value="GAG_Ulvan_Degrading_Sulfatases"/>
</dbReference>
<dbReference type="InterPro" id="IPR017850">
    <property type="entry name" value="Alkaline_phosphatase_core_sf"/>
</dbReference>